<keyword evidence="6 11" id="KW-0418">Kinase</keyword>
<evidence type="ECO:0000256" key="2">
    <source>
        <dbReference type="ARBA" id="ARBA00012438"/>
    </source>
</evidence>
<dbReference type="Pfam" id="PF00512">
    <property type="entry name" value="HisKA"/>
    <property type="match status" value="1"/>
</dbReference>
<dbReference type="EMBL" id="JBJYXY010000001">
    <property type="protein sequence ID" value="MFN2975726.1"/>
    <property type="molecule type" value="Genomic_DNA"/>
</dbReference>
<keyword evidence="3" id="KW-0597">Phosphoprotein</keyword>
<dbReference type="Pfam" id="PF02518">
    <property type="entry name" value="HATPase_c"/>
    <property type="match status" value="1"/>
</dbReference>
<dbReference type="EC" id="2.7.13.3" evidence="2"/>
<dbReference type="SUPFAM" id="SSF47384">
    <property type="entry name" value="Homodimeric domain of signal transducing histidine kinase"/>
    <property type="match status" value="1"/>
</dbReference>
<evidence type="ECO:0000256" key="6">
    <source>
        <dbReference type="ARBA" id="ARBA00022777"/>
    </source>
</evidence>
<evidence type="ECO:0000313" key="12">
    <source>
        <dbReference type="Proteomes" id="UP001634747"/>
    </source>
</evidence>
<dbReference type="RefSeq" id="WP_263412760.1">
    <property type="nucleotide sequence ID" value="NZ_BAABBH010000001.1"/>
</dbReference>
<keyword evidence="5" id="KW-0547">Nucleotide-binding</keyword>
<feature type="transmembrane region" description="Helical" evidence="9">
    <location>
        <begin position="15"/>
        <end position="37"/>
    </location>
</feature>
<dbReference type="PRINTS" id="PR00344">
    <property type="entry name" value="BCTRLSENSOR"/>
</dbReference>
<keyword evidence="7" id="KW-0067">ATP-binding</keyword>
<dbReference type="Gene3D" id="1.10.287.130">
    <property type="match status" value="1"/>
</dbReference>
<gene>
    <name evidence="11" type="ORF">ACK2TP_08115</name>
</gene>
<keyword evidence="4" id="KW-0808">Transferase</keyword>
<name>A0ABW9KIV3_9BACT</name>
<keyword evidence="9" id="KW-0472">Membrane</keyword>
<evidence type="ECO:0000256" key="3">
    <source>
        <dbReference type="ARBA" id="ARBA00022553"/>
    </source>
</evidence>
<organism evidence="11 12">
    <name type="scientific">Terriglobus aquaticus</name>
    <dbReference type="NCBI Taxonomy" id="940139"/>
    <lineage>
        <taxon>Bacteria</taxon>
        <taxon>Pseudomonadati</taxon>
        <taxon>Acidobacteriota</taxon>
        <taxon>Terriglobia</taxon>
        <taxon>Terriglobales</taxon>
        <taxon>Acidobacteriaceae</taxon>
        <taxon>Terriglobus</taxon>
    </lineage>
</organism>
<feature type="domain" description="Histidine kinase" evidence="10">
    <location>
        <begin position="115"/>
        <end position="321"/>
    </location>
</feature>
<keyword evidence="9" id="KW-0812">Transmembrane</keyword>
<comment type="caution">
    <text evidence="11">The sequence shown here is derived from an EMBL/GenBank/DDBJ whole genome shotgun (WGS) entry which is preliminary data.</text>
</comment>
<dbReference type="GO" id="GO:0016301">
    <property type="term" value="F:kinase activity"/>
    <property type="evidence" value="ECO:0007669"/>
    <property type="project" value="UniProtKB-KW"/>
</dbReference>
<dbReference type="InterPro" id="IPR003661">
    <property type="entry name" value="HisK_dim/P_dom"/>
</dbReference>
<dbReference type="PANTHER" id="PTHR43065:SF10">
    <property type="entry name" value="PEROXIDE STRESS-ACTIVATED HISTIDINE KINASE MAK3"/>
    <property type="match status" value="1"/>
</dbReference>
<dbReference type="InterPro" id="IPR036890">
    <property type="entry name" value="HATPase_C_sf"/>
</dbReference>
<evidence type="ECO:0000256" key="1">
    <source>
        <dbReference type="ARBA" id="ARBA00000085"/>
    </source>
</evidence>
<reference evidence="11 12" key="1">
    <citation type="submission" date="2024-12" db="EMBL/GenBank/DDBJ databases">
        <authorList>
            <person name="Lee Y."/>
        </authorList>
    </citation>
    <scope>NUCLEOTIDE SEQUENCE [LARGE SCALE GENOMIC DNA]</scope>
    <source>
        <strain evidence="11 12">03SUJ4</strain>
    </source>
</reference>
<dbReference type="InterPro" id="IPR005467">
    <property type="entry name" value="His_kinase_dom"/>
</dbReference>
<dbReference type="Gene3D" id="3.30.565.10">
    <property type="entry name" value="Histidine kinase-like ATPase, C-terminal domain"/>
    <property type="match status" value="1"/>
</dbReference>
<evidence type="ECO:0000256" key="7">
    <source>
        <dbReference type="ARBA" id="ARBA00022840"/>
    </source>
</evidence>
<protein>
    <recommendedName>
        <fullName evidence="2">histidine kinase</fullName>
        <ecNumber evidence="2">2.7.13.3</ecNumber>
    </recommendedName>
</protein>
<comment type="catalytic activity">
    <reaction evidence="1">
        <text>ATP + protein L-histidine = ADP + protein N-phospho-L-histidine.</text>
        <dbReference type="EC" id="2.7.13.3"/>
    </reaction>
</comment>
<evidence type="ECO:0000256" key="8">
    <source>
        <dbReference type="ARBA" id="ARBA00023012"/>
    </source>
</evidence>
<keyword evidence="12" id="KW-1185">Reference proteome</keyword>
<evidence type="ECO:0000256" key="5">
    <source>
        <dbReference type="ARBA" id="ARBA00022741"/>
    </source>
</evidence>
<dbReference type="PANTHER" id="PTHR43065">
    <property type="entry name" value="SENSOR HISTIDINE KINASE"/>
    <property type="match status" value="1"/>
</dbReference>
<dbReference type="SMART" id="SM00387">
    <property type="entry name" value="HATPase_c"/>
    <property type="match status" value="1"/>
</dbReference>
<dbReference type="InterPro" id="IPR003594">
    <property type="entry name" value="HATPase_dom"/>
</dbReference>
<evidence type="ECO:0000256" key="4">
    <source>
        <dbReference type="ARBA" id="ARBA00022679"/>
    </source>
</evidence>
<keyword evidence="8" id="KW-0902">Two-component regulatory system</keyword>
<dbReference type="InterPro" id="IPR004358">
    <property type="entry name" value="Sig_transdc_His_kin-like_C"/>
</dbReference>
<dbReference type="SUPFAM" id="SSF55874">
    <property type="entry name" value="ATPase domain of HSP90 chaperone/DNA topoisomerase II/histidine kinase"/>
    <property type="match status" value="1"/>
</dbReference>
<dbReference type="CDD" id="cd00082">
    <property type="entry name" value="HisKA"/>
    <property type="match status" value="1"/>
</dbReference>
<dbReference type="Proteomes" id="UP001634747">
    <property type="component" value="Unassembled WGS sequence"/>
</dbReference>
<evidence type="ECO:0000256" key="9">
    <source>
        <dbReference type="SAM" id="Phobius"/>
    </source>
</evidence>
<evidence type="ECO:0000259" key="10">
    <source>
        <dbReference type="PROSITE" id="PS50109"/>
    </source>
</evidence>
<dbReference type="PROSITE" id="PS50109">
    <property type="entry name" value="HIS_KIN"/>
    <property type="match status" value="1"/>
</dbReference>
<accession>A0ABW9KIV3</accession>
<dbReference type="PROSITE" id="PS51257">
    <property type="entry name" value="PROKAR_LIPOPROTEIN"/>
    <property type="match status" value="1"/>
</dbReference>
<sequence length="322" mass="35943">MRRIPGAESDRRRELLWSAFGFGLTACVTVLFAFFVLRQVGAGTDAVLNRLTSMESDLDEQPHPANVRLAEFHRVLDGLDRLTAALRGQMARERELQVRVRQSERLAAIGQLAAGVAHELRNPLATIRLRAQMAQRKTQEELTCQGTAVILAEVDRLDAIIERLLDFSRPIHLNLIDTDLAVLCTEAVLRWRARFPNVDIRYIGEDRIPAIMDSSRLNQVLDNLLENAVHQHEDRHTAEPWIYVRCREHNGTALILVEDNAGGFSAIGLQSATEPFFTTRAQGTGLGLAITREIIHALDGSLTIANKAEGASIQIQLPTRLR</sequence>
<proteinExistence type="predicted"/>
<dbReference type="SMART" id="SM00388">
    <property type="entry name" value="HisKA"/>
    <property type="match status" value="1"/>
</dbReference>
<dbReference type="InterPro" id="IPR036097">
    <property type="entry name" value="HisK_dim/P_sf"/>
</dbReference>
<evidence type="ECO:0000313" key="11">
    <source>
        <dbReference type="EMBL" id="MFN2975726.1"/>
    </source>
</evidence>
<keyword evidence="9" id="KW-1133">Transmembrane helix</keyword>